<name>A0ABV2JYN7_9GAMM</name>
<keyword evidence="2" id="KW-1185">Reference proteome</keyword>
<comment type="caution">
    <text evidence="1">The sequence shown here is derived from an EMBL/GenBank/DDBJ whole genome shotgun (WGS) entry which is preliminary data.</text>
</comment>
<organism evidence="1 2">
    <name type="scientific">Dyella japonica</name>
    <dbReference type="NCBI Taxonomy" id="231455"/>
    <lineage>
        <taxon>Bacteria</taxon>
        <taxon>Pseudomonadati</taxon>
        <taxon>Pseudomonadota</taxon>
        <taxon>Gammaproteobacteria</taxon>
        <taxon>Lysobacterales</taxon>
        <taxon>Rhodanobacteraceae</taxon>
        <taxon>Dyella</taxon>
    </lineage>
</organism>
<reference evidence="1 2" key="1">
    <citation type="submission" date="2024-06" db="EMBL/GenBank/DDBJ databases">
        <title>Sorghum-associated microbial communities from plants grown in Nebraska, USA.</title>
        <authorList>
            <person name="Schachtman D."/>
        </authorList>
    </citation>
    <scope>NUCLEOTIDE SEQUENCE [LARGE SCALE GENOMIC DNA]</scope>
    <source>
        <strain evidence="1 2">1073</strain>
    </source>
</reference>
<dbReference type="Proteomes" id="UP001549184">
    <property type="component" value="Unassembled WGS sequence"/>
</dbReference>
<dbReference type="EMBL" id="JBEPMU010000006">
    <property type="protein sequence ID" value="MET3653952.1"/>
    <property type="molecule type" value="Genomic_DNA"/>
</dbReference>
<protein>
    <submittedName>
        <fullName evidence="1">Uncharacterized protein</fullName>
    </submittedName>
</protein>
<accession>A0ABV2JYN7</accession>
<proteinExistence type="predicted"/>
<gene>
    <name evidence="1" type="ORF">ABIC75_003690</name>
</gene>
<evidence type="ECO:0000313" key="2">
    <source>
        <dbReference type="Proteomes" id="UP001549184"/>
    </source>
</evidence>
<sequence>MSAFPGTPRILKGGLVLIDPDSSAVLRVIALQYNPDTLTRSLQVQGVSADGGDRSEVLRLKGPPVETIKLEAEIDATDQLEFPDQNAVTTQSGIFAQLAALETLIYPTTAQLNANDALAQMGTLEIIPMETPLALFVWSQTRIVPVRVTELSITEEAFDIELNPIRAKVSLGLRVLSVNDVPTGHKAASLFMGYLQRKEQLAGTAPAMPLSALGMTGVP</sequence>
<evidence type="ECO:0000313" key="1">
    <source>
        <dbReference type="EMBL" id="MET3653952.1"/>
    </source>
</evidence>
<dbReference type="RefSeq" id="WP_354015329.1">
    <property type="nucleotide sequence ID" value="NZ_JBEPMU010000006.1"/>
</dbReference>